<feature type="compositionally biased region" description="Basic and acidic residues" evidence="1">
    <location>
        <begin position="232"/>
        <end position="241"/>
    </location>
</feature>
<dbReference type="Gene3D" id="3.30.70.330">
    <property type="match status" value="1"/>
</dbReference>
<reference evidence="4" key="2">
    <citation type="journal article" date="2007" name="PLoS Biol.">
        <title>Survey sequencing and comparative analysis of the elephant shark (Callorhinchus milii) genome.</title>
        <authorList>
            <person name="Venkatesh B."/>
            <person name="Kirkness E.F."/>
            <person name="Loh Y.H."/>
            <person name="Halpern A.L."/>
            <person name="Lee A.P."/>
            <person name="Johnson J."/>
            <person name="Dandona N."/>
            <person name="Viswanathan L.D."/>
            <person name="Tay A."/>
            <person name="Venter J.C."/>
            <person name="Strausberg R.L."/>
            <person name="Brenner S."/>
        </authorList>
    </citation>
    <scope>NUCLEOTIDE SEQUENCE [LARGE SCALE GENOMIC DNA]</scope>
</reference>
<feature type="region of interest" description="Disordered" evidence="1">
    <location>
        <begin position="458"/>
        <end position="483"/>
    </location>
</feature>
<dbReference type="STRING" id="7868.ENSCMIP00000007345"/>
<dbReference type="Proteomes" id="UP000314986">
    <property type="component" value="Unassembled WGS sequence"/>
</dbReference>
<reference evidence="4" key="3">
    <citation type="journal article" date="2014" name="Nature">
        <title>Elephant shark genome provides unique insights into gnathostome evolution.</title>
        <authorList>
            <consortium name="International Elephant Shark Genome Sequencing Consortium"/>
            <person name="Venkatesh B."/>
            <person name="Lee A.P."/>
            <person name="Ravi V."/>
            <person name="Maurya A.K."/>
            <person name="Lian M.M."/>
            <person name="Swann J.B."/>
            <person name="Ohta Y."/>
            <person name="Flajnik M.F."/>
            <person name="Sutoh Y."/>
            <person name="Kasahara M."/>
            <person name="Hoon S."/>
            <person name="Gangu V."/>
            <person name="Roy S.W."/>
            <person name="Irimia M."/>
            <person name="Korzh V."/>
            <person name="Kondrychyn I."/>
            <person name="Lim Z.W."/>
            <person name="Tay B.H."/>
            <person name="Tohari S."/>
            <person name="Kong K.W."/>
            <person name="Ho S."/>
            <person name="Lorente-Galdos B."/>
            <person name="Quilez J."/>
            <person name="Marques-Bonet T."/>
            <person name="Raney B.J."/>
            <person name="Ingham P.W."/>
            <person name="Tay A."/>
            <person name="Hillier L.W."/>
            <person name="Minx P."/>
            <person name="Boehm T."/>
            <person name="Wilson R.K."/>
            <person name="Brenner S."/>
            <person name="Warren W.C."/>
        </authorList>
    </citation>
    <scope>NUCLEOTIDE SEQUENCE [LARGE SCALE GENOMIC DNA]</scope>
</reference>
<evidence type="ECO:0000256" key="1">
    <source>
        <dbReference type="SAM" id="MobiDB-lite"/>
    </source>
</evidence>
<keyword evidence="4" id="KW-1185">Reference proteome</keyword>
<proteinExistence type="predicted"/>
<feature type="domain" description="R3H" evidence="2">
    <location>
        <begin position="34"/>
        <end position="74"/>
    </location>
</feature>
<feature type="region of interest" description="Disordered" evidence="1">
    <location>
        <begin position="85"/>
        <end position="311"/>
    </location>
</feature>
<name>A0A4W3GWF8_CALMI</name>
<reference evidence="3" key="5">
    <citation type="submission" date="2025-09" db="UniProtKB">
        <authorList>
            <consortium name="Ensembl"/>
        </authorList>
    </citation>
    <scope>IDENTIFICATION</scope>
</reference>
<feature type="compositionally biased region" description="Basic and acidic residues" evidence="1">
    <location>
        <begin position="254"/>
        <end position="269"/>
    </location>
</feature>
<dbReference type="PANTHER" id="PTHR21678">
    <property type="entry name" value="GROWTH INHIBITION AND DIFFERENTIATION RELATED PROTEIN 88"/>
    <property type="match status" value="1"/>
</dbReference>
<reference evidence="4" key="1">
    <citation type="journal article" date="2006" name="Science">
        <title>Ancient noncoding elements conserved in the human genome.</title>
        <authorList>
            <person name="Venkatesh B."/>
            <person name="Kirkness E.F."/>
            <person name="Loh Y.H."/>
            <person name="Halpern A.L."/>
            <person name="Lee A.P."/>
            <person name="Johnson J."/>
            <person name="Dandona N."/>
            <person name="Viswanathan L.D."/>
            <person name="Tay A."/>
            <person name="Venter J.C."/>
            <person name="Strausberg R.L."/>
            <person name="Brenner S."/>
        </authorList>
    </citation>
    <scope>NUCLEOTIDE SEQUENCE [LARGE SCALE GENOMIC DNA]</scope>
</reference>
<accession>A0A4W3GWF8</accession>
<dbReference type="InterPro" id="IPR012677">
    <property type="entry name" value="Nucleotide-bd_a/b_plait_sf"/>
</dbReference>
<protein>
    <recommendedName>
        <fullName evidence="2">R3H domain-containing protein</fullName>
    </recommendedName>
</protein>
<dbReference type="Pfam" id="PF01424">
    <property type="entry name" value="R3H"/>
    <property type="match status" value="1"/>
</dbReference>
<dbReference type="InterPro" id="IPR001374">
    <property type="entry name" value="R3H_dom"/>
</dbReference>
<dbReference type="PANTHER" id="PTHR21678:SF6">
    <property type="entry name" value="R3H AND COILED-COIL DOMAIN-CONTAINING PROTEIN 1"/>
    <property type="match status" value="1"/>
</dbReference>
<evidence type="ECO:0000313" key="3">
    <source>
        <dbReference type="Ensembl" id="ENSCMIP00000007345.1"/>
    </source>
</evidence>
<dbReference type="AlphaFoldDB" id="A0A4W3GWF8"/>
<reference evidence="3" key="4">
    <citation type="submission" date="2025-08" db="UniProtKB">
        <authorList>
            <consortium name="Ensembl"/>
        </authorList>
    </citation>
    <scope>IDENTIFICATION</scope>
</reference>
<evidence type="ECO:0000313" key="4">
    <source>
        <dbReference type="Proteomes" id="UP000314986"/>
    </source>
</evidence>
<dbReference type="SUPFAM" id="SSF82708">
    <property type="entry name" value="R3H domain"/>
    <property type="match status" value="1"/>
</dbReference>
<feature type="compositionally biased region" description="Gly residues" evidence="1">
    <location>
        <begin position="92"/>
        <end position="102"/>
    </location>
</feature>
<dbReference type="Ensembl" id="ENSCMIT00000007569.1">
    <property type="protein sequence ID" value="ENSCMIP00000007345.1"/>
    <property type="gene ID" value="ENSCMIG00000004050.1"/>
</dbReference>
<dbReference type="Gene3D" id="3.30.1370.50">
    <property type="entry name" value="R3H-like domain"/>
    <property type="match status" value="1"/>
</dbReference>
<dbReference type="OMA" id="IFPCQAS"/>
<dbReference type="GeneTree" id="ENSGT00530000063711"/>
<dbReference type="GO" id="GO:0003676">
    <property type="term" value="F:nucleic acid binding"/>
    <property type="evidence" value="ECO:0007669"/>
    <property type="project" value="InterPro"/>
</dbReference>
<sequence length="586" mass="63088">SSFPQRLSLHCCLPPFPPSPTFPLPSLSLSLSSVLLFPPLTSRLRFLIHRLVEETVSLSSFSVGAGAQRRTAVCLSDLRLPPPLAEQPGLSYRGGGRRGGGQSPRPCPTLAGQPGNQGRPGSGKGRKKPDRALYVPRAQQGRGTKWGRREREGLCEGETALGPPPHYPHRGAAAQTEEESTKRAAPGGERDQAAVEDLGEDKREDKEQREKEGAGGGAGNTEEPLGTTDTINSKHEDREASIPKVPAQNTDPQHQQEPEPEPARPEGGEHTAGITGGEVGESCSPSDPAVPPDRAGTQASYPPKSGPPSADLLQELSACVREPGFSIAEMLHDYSSPQWAPPDLAGPAFTHILEIHDFPAELGEESIHAAFTAFRERGFRLEWVDEGHILALFSSPESASEALSISHEQLKTRPLCQASQASQAKAIKRAEFLQPVRDRPRTDTLLAHRLVSRALGLEATESKEPPQPHGHSSGKDPSPVRSSRLLPLSLPPSLCDLLTPYQPVRSLYSAGSSLLHVPHLSHPTISGGAFSLSASILWNYIQQQPNGLTSSLMASTHSPPFYCSVRKLAAAFRPQNTQSLHQQYIL</sequence>
<organism evidence="3 4">
    <name type="scientific">Callorhinchus milii</name>
    <name type="common">Ghost shark</name>
    <dbReference type="NCBI Taxonomy" id="7868"/>
    <lineage>
        <taxon>Eukaryota</taxon>
        <taxon>Metazoa</taxon>
        <taxon>Chordata</taxon>
        <taxon>Craniata</taxon>
        <taxon>Vertebrata</taxon>
        <taxon>Chondrichthyes</taxon>
        <taxon>Holocephali</taxon>
        <taxon>Chimaeriformes</taxon>
        <taxon>Callorhinchidae</taxon>
        <taxon>Callorhinchus</taxon>
    </lineage>
</organism>
<evidence type="ECO:0000259" key="2">
    <source>
        <dbReference type="Pfam" id="PF01424"/>
    </source>
</evidence>
<dbReference type="InterPro" id="IPR039884">
    <property type="entry name" value="R3HC1/R3HCL"/>
</dbReference>
<dbReference type="InterPro" id="IPR036867">
    <property type="entry name" value="R3H_dom_sf"/>
</dbReference>
<dbReference type="InParanoid" id="A0A4W3GWF8"/>
<feature type="compositionally biased region" description="Basic and acidic residues" evidence="1">
    <location>
        <begin position="200"/>
        <end position="213"/>
    </location>
</feature>